<dbReference type="CDD" id="cd00590">
    <property type="entry name" value="RRM_SF"/>
    <property type="match status" value="1"/>
</dbReference>
<dbReference type="RefSeq" id="XP_018335418.1">
    <property type="nucleotide sequence ID" value="XM_018479916.1"/>
</dbReference>
<dbReference type="AlphaFoldDB" id="A0A1W4XSH7"/>
<dbReference type="InterPro" id="IPR035979">
    <property type="entry name" value="RBD_domain_sf"/>
</dbReference>
<name>A0A1W4XSH7_AGRPL</name>
<dbReference type="STRING" id="224129.A0A1W4XSH7"/>
<evidence type="ECO:0000259" key="4">
    <source>
        <dbReference type="PROSITE" id="PS50102"/>
    </source>
</evidence>
<feature type="domain" description="RRM" evidence="4">
    <location>
        <begin position="54"/>
        <end position="125"/>
    </location>
</feature>
<dbReference type="GeneID" id="108744241"/>
<feature type="region of interest" description="Disordered" evidence="3">
    <location>
        <begin position="481"/>
        <end position="502"/>
    </location>
</feature>
<dbReference type="FunFam" id="3.30.70.330:FF:000022">
    <property type="entry name" value="APOBEC1 complementation factor isoform X1"/>
    <property type="match status" value="1"/>
</dbReference>
<dbReference type="GO" id="GO:0003723">
    <property type="term" value="F:RNA binding"/>
    <property type="evidence" value="ECO:0007669"/>
    <property type="project" value="UniProtKB-UniRule"/>
</dbReference>
<feature type="compositionally biased region" description="Acidic residues" evidence="3">
    <location>
        <begin position="484"/>
        <end position="494"/>
    </location>
</feature>
<dbReference type="KEGG" id="apln:108744241"/>
<dbReference type="Pfam" id="PF00076">
    <property type="entry name" value="RRM_1"/>
    <property type="match status" value="1"/>
</dbReference>
<keyword evidence="5" id="KW-1185">Reference proteome</keyword>
<evidence type="ECO:0000256" key="3">
    <source>
        <dbReference type="SAM" id="MobiDB-lite"/>
    </source>
</evidence>
<dbReference type="Gene3D" id="3.30.70.330">
    <property type="match status" value="2"/>
</dbReference>
<dbReference type="InterPro" id="IPR000504">
    <property type="entry name" value="RRM_dom"/>
</dbReference>
<proteinExistence type="predicted"/>
<keyword evidence="1 2" id="KW-0694">RNA-binding</keyword>
<dbReference type="CDD" id="cd12249">
    <property type="entry name" value="RRM1_hnRNPR_like"/>
    <property type="match status" value="1"/>
</dbReference>
<evidence type="ECO:0000256" key="1">
    <source>
        <dbReference type="ARBA" id="ARBA00022884"/>
    </source>
</evidence>
<accession>A0A1W4XSH7</accession>
<feature type="domain" description="RRM" evidence="4">
    <location>
        <begin position="134"/>
        <end position="216"/>
    </location>
</feature>
<evidence type="ECO:0000256" key="2">
    <source>
        <dbReference type="PROSITE-ProRule" id="PRU00176"/>
    </source>
</evidence>
<dbReference type="SUPFAM" id="SSF54928">
    <property type="entry name" value="RNA-binding domain, RBD"/>
    <property type="match status" value="2"/>
</dbReference>
<organism evidence="5 6">
    <name type="scientific">Agrilus planipennis</name>
    <name type="common">Emerald ash borer</name>
    <name type="synonym">Agrilus marcopoli</name>
    <dbReference type="NCBI Taxonomy" id="224129"/>
    <lineage>
        <taxon>Eukaryota</taxon>
        <taxon>Metazoa</taxon>
        <taxon>Ecdysozoa</taxon>
        <taxon>Arthropoda</taxon>
        <taxon>Hexapoda</taxon>
        <taxon>Insecta</taxon>
        <taxon>Pterygota</taxon>
        <taxon>Neoptera</taxon>
        <taxon>Endopterygota</taxon>
        <taxon>Coleoptera</taxon>
        <taxon>Polyphaga</taxon>
        <taxon>Elateriformia</taxon>
        <taxon>Buprestoidea</taxon>
        <taxon>Buprestidae</taxon>
        <taxon>Agrilinae</taxon>
        <taxon>Agrilus</taxon>
    </lineage>
</organism>
<dbReference type="PANTHER" id="PTHR21245">
    <property type="entry name" value="HETEROGENEOUS NUCLEAR RIBONUCLEOPROTEIN"/>
    <property type="match status" value="1"/>
</dbReference>
<dbReference type="InterPro" id="IPR012677">
    <property type="entry name" value="Nucleotide-bd_a/b_plait_sf"/>
</dbReference>
<gene>
    <name evidence="6" type="primary">LOC108744241</name>
</gene>
<dbReference type="OrthoDB" id="3800936at2759"/>
<reference evidence="6" key="1">
    <citation type="submission" date="2025-08" db="UniProtKB">
        <authorList>
            <consortium name="RefSeq"/>
        </authorList>
    </citation>
    <scope>IDENTIFICATION</scope>
    <source>
        <tissue evidence="6">Entire body</tissue>
    </source>
</reference>
<evidence type="ECO:0000313" key="6">
    <source>
        <dbReference type="RefSeq" id="XP_018335418.1"/>
    </source>
</evidence>
<dbReference type="Proteomes" id="UP000192223">
    <property type="component" value="Unplaced"/>
</dbReference>
<dbReference type="SMART" id="SM00360">
    <property type="entry name" value="RRM"/>
    <property type="match status" value="3"/>
</dbReference>
<sequence length="502" mass="57426">MGEITKNPMIDLNGVSARLKELEEQTGCPIKQINGQRIFGPPHDWGDEKPPRGSEIFVGRLPRDMFEDNLYPIFSTYGRLYTMRLMLEFSGVNRGFAFVTYSNPEEAKVAVEKLNRFEIIPNHTILAFISIDNCRLFVANIPCTKTIKDILVLFRRIMRGLVSVILCPNSKKGRNNRGFAFLEFDCHKNALEARKRFWPYNLKLWNRKLFVDWAIPHHLKSQCKQLLLKGLNTKTTSEALANAIYARLNKVTLLGLKIRGAEAVITFKTRSNATEAYQKLRGLSIGGAPLSVLYKFPEEEPINNGEESDIPLTCCVQALSEPCNNKNPQNSLQLFKQPQNRPNWLPTYSPFQQTLYNYNNNSYYSTFQSKSWPPNYGITPQTLYYPSIPGTPYLYNQNQYACQQPWYSNIRVLQSHSSPSQFWYPSNHPNILALPSTRTNTANVSNKKLSTSTSEVNHFTVAKVAEEMQKSLKLYPNDQNLLANEEETDPEDENFSQNSSFA</sequence>
<protein>
    <submittedName>
        <fullName evidence="6">Probable RNA-binding protein 46 isoform X1</fullName>
    </submittedName>
</protein>
<dbReference type="PROSITE" id="PS50102">
    <property type="entry name" value="RRM"/>
    <property type="match status" value="2"/>
</dbReference>
<evidence type="ECO:0000313" key="5">
    <source>
        <dbReference type="Proteomes" id="UP000192223"/>
    </source>
</evidence>
<dbReference type="InParanoid" id="A0A1W4XSH7"/>